<dbReference type="PROSITE" id="PS50097">
    <property type="entry name" value="BTB"/>
    <property type="match status" value="2"/>
</dbReference>
<dbReference type="CDD" id="cd18186">
    <property type="entry name" value="BTB_POZ_ZBTB_KLHL-like"/>
    <property type="match status" value="1"/>
</dbReference>
<dbReference type="SUPFAM" id="SSF54695">
    <property type="entry name" value="POZ domain"/>
    <property type="match status" value="2"/>
</dbReference>
<feature type="domain" description="BTB" evidence="3">
    <location>
        <begin position="694"/>
        <end position="772"/>
    </location>
</feature>
<gene>
    <name evidence="4" type="ORF">SETIT_4G263600v2</name>
</gene>
<dbReference type="InterPro" id="IPR000210">
    <property type="entry name" value="BTB/POZ_dom"/>
</dbReference>
<proteinExistence type="predicted"/>
<dbReference type="InterPro" id="IPR044953">
    <property type="entry name" value="At1g04390-like"/>
</dbReference>
<dbReference type="InterPro" id="IPR016024">
    <property type="entry name" value="ARM-type_fold"/>
</dbReference>
<evidence type="ECO:0000256" key="1">
    <source>
        <dbReference type="ARBA" id="ARBA00004906"/>
    </source>
</evidence>
<dbReference type="Pfam" id="PF00651">
    <property type="entry name" value="BTB"/>
    <property type="match status" value="2"/>
</dbReference>
<dbReference type="SMART" id="SM00225">
    <property type="entry name" value="BTB"/>
    <property type="match status" value="2"/>
</dbReference>
<evidence type="ECO:0000259" key="3">
    <source>
        <dbReference type="PROSITE" id="PS50097"/>
    </source>
</evidence>
<dbReference type="PANTHER" id="PTHR35918:SF1">
    <property type="entry name" value="BTB DOMAIN-CONTAINING PROTEIN"/>
    <property type="match status" value="1"/>
</dbReference>
<dbReference type="STRING" id="4555.A0A368QYT0"/>
<accession>A0A368QYT0</accession>
<dbReference type="EMBL" id="CM003531">
    <property type="protein sequence ID" value="RCV22984.1"/>
    <property type="molecule type" value="Genomic_DNA"/>
</dbReference>
<evidence type="ECO:0000313" key="4">
    <source>
        <dbReference type="EMBL" id="RCV22984.1"/>
    </source>
</evidence>
<feature type="region of interest" description="Disordered" evidence="2">
    <location>
        <begin position="1"/>
        <end position="26"/>
    </location>
</feature>
<dbReference type="PANTHER" id="PTHR35918">
    <property type="entry name" value="OS06G0674800 PROTEIN"/>
    <property type="match status" value="1"/>
</dbReference>
<dbReference type="OrthoDB" id="418748at2759"/>
<dbReference type="SUPFAM" id="SSF48371">
    <property type="entry name" value="ARM repeat"/>
    <property type="match status" value="1"/>
</dbReference>
<reference evidence="4" key="2">
    <citation type="submission" date="2015-07" db="EMBL/GenBank/DDBJ databases">
        <authorList>
            <person name="Noorani M."/>
        </authorList>
    </citation>
    <scope>NUCLEOTIDE SEQUENCE</scope>
    <source>
        <strain evidence="4">Yugu1</strain>
    </source>
</reference>
<dbReference type="KEGG" id="sita:101760547"/>
<protein>
    <recommendedName>
        <fullName evidence="3">BTB domain-containing protein</fullName>
    </recommendedName>
</protein>
<reference evidence="4" key="1">
    <citation type="journal article" date="2012" name="Nat. Biotechnol.">
        <title>Reference genome sequence of the model plant Setaria.</title>
        <authorList>
            <person name="Bennetzen J.L."/>
            <person name="Schmutz J."/>
            <person name="Wang H."/>
            <person name="Percifield R."/>
            <person name="Hawkins J."/>
            <person name="Pontaroli A.C."/>
            <person name="Estep M."/>
            <person name="Feng L."/>
            <person name="Vaughn J.N."/>
            <person name="Grimwood J."/>
            <person name="Jenkins J."/>
            <person name="Barry K."/>
            <person name="Lindquist E."/>
            <person name="Hellsten U."/>
            <person name="Deshpande S."/>
            <person name="Wang X."/>
            <person name="Wu X."/>
            <person name="Mitros T."/>
            <person name="Triplett J."/>
            <person name="Yang X."/>
            <person name="Ye C.Y."/>
            <person name="Mauro-Herrera M."/>
            <person name="Wang L."/>
            <person name="Li P."/>
            <person name="Sharma M."/>
            <person name="Sharma R."/>
            <person name="Ronald P.C."/>
            <person name="Panaud O."/>
            <person name="Kellogg E.A."/>
            <person name="Brutnell T.P."/>
            <person name="Doust A.N."/>
            <person name="Tuskan G.A."/>
            <person name="Rokhsar D."/>
            <person name="Devos K.M."/>
        </authorList>
    </citation>
    <scope>NUCLEOTIDE SEQUENCE [LARGE SCALE GENOMIC DNA]</scope>
    <source>
        <strain evidence="4">Yugu1</strain>
    </source>
</reference>
<dbReference type="InterPro" id="IPR059007">
    <property type="entry name" value="ARM_At1g04390"/>
</dbReference>
<name>A0A368QYT0_SETIT</name>
<evidence type="ECO:0000256" key="2">
    <source>
        <dbReference type="SAM" id="MobiDB-lite"/>
    </source>
</evidence>
<dbReference type="InterPro" id="IPR011333">
    <property type="entry name" value="SKP1/BTB/POZ_sf"/>
</dbReference>
<organism evidence="4">
    <name type="scientific">Setaria italica</name>
    <name type="common">Foxtail millet</name>
    <name type="synonym">Panicum italicum</name>
    <dbReference type="NCBI Taxonomy" id="4555"/>
    <lineage>
        <taxon>Eukaryota</taxon>
        <taxon>Viridiplantae</taxon>
        <taxon>Streptophyta</taxon>
        <taxon>Embryophyta</taxon>
        <taxon>Tracheophyta</taxon>
        <taxon>Spermatophyta</taxon>
        <taxon>Magnoliopsida</taxon>
        <taxon>Liliopsida</taxon>
        <taxon>Poales</taxon>
        <taxon>Poaceae</taxon>
        <taxon>PACMAD clade</taxon>
        <taxon>Panicoideae</taxon>
        <taxon>Panicodae</taxon>
        <taxon>Paniceae</taxon>
        <taxon>Cenchrinae</taxon>
        <taxon>Setaria</taxon>
    </lineage>
</organism>
<dbReference type="Pfam" id="PF26522">
    <property type="entry name" value="ARM_6"/>
    <property type="match status" value="1"/>
</dbReference>
<feature type="domain" description="BTB" evidence="3">
    <location>
        <begin position="822"/>
        <end position="903"/>
    </location>
</feature>
<sequence>MRPAFSASKPSPSGREKGRRKGGGGAAAEHLLTDQVLTLRTRLRDALALGLTKSDGHGAKTWQSTDAGIQSHVLKAVAAFVGSLSNEALRLALIKESISDVLLALEGILKTKNVSVLIQAADVSLKLVSSIGNSIRQYPILEMVSSLSCQLSAEQLRIAVPCASALTCILNSLVTARASTQAEIWVALEKTDAVASVISALQNYTHDVHPLNYLTEMISLLRSILWIWPSSRYHVWSNCNLMAKLAQYCLSAETTVAAKILKLYAALALCGNGAMILLKDEELICKVGDLMGRSHPIVTRIEALKLCQVLLRSSRGYNQLMASHYQPIVQGIIDAMSEIDESLLVTEGCRTALLALRYYGNHHRCFWSNSIDEVLYKILAGHCSSEHQTHQMRHGDLFNKDYKDIMNMHPYVWDILGYLAVHCNNEYLSVRKRKNSFLQALISCVCSLATDLTQRNSSTKFSKEDQEPALRAVLMMLLSPSQYIFSEASSKFLEVVVPLGDEYMNILMSSLESNATRNLTASFDCVKIMTNLMNLACLVIVQSNHSLSKRNAVDVLSTIIKECLHNHLYITRANIASHLQFCFDGSSCCYLTEEWEGENVLLFYGLMVLYNVLRKVSFVCIHCKKNLDAGIVCHDCREYYNEGFIRVLEHAFCQNLSPGPKSYIAHILSLFGLCGFPSKLGGKMRSALCDNELVDLELLLADGSSLSAHAAILSARCPKLLPSEKSLVRDGKSSDEWSRRSLYHVRMSDRVDSHALKKILEYAYTGFVTVDDDIVKPVKTLAKYCHLKSLREMLQKEQPRWNSDCPRYDLTAAVEPAEDSFSDIILEAQSNDEMECHHGSCELSTPHVHSHKVVLSMSCDYLRALFQSGMHESFAEAIRVPVGWEALNKLVQWFYSGELPRVPPDCRWKNMSAEEQLSRLKPYAELSSLAEFWFLEGVKEESLEVVASCLNSSTNASLDTISFAANLGQWELVDAAIGSVAHLYPRLRDSGQLEQLDEDVLNMLRAEYVRYLQHRGGSY</sequence>
<dbReference type="Gene3D" id="3.30.710.10">
    <property type="entry name" value="Potassium Channel Kv1.1, Chain A"/>
    <property type="match status" value="2"/>
</dbReference>
<comment type="pathway">
    <text evidence="1">Protein modification; protein ubiquitination.</text>
</comment>
<dbReference type="AlphaFoldDB" id="A0A368QYT0"/>